<keyword evidence="1" id="KW-1133">Transmembrane helix</keyword>
<feature type="transmembrane region" description="Helical" evidence="1">
    <location>
        <begin position="49"/>
        <end position="76"/>
    </location>
</feature>
<dbReference type="RefSeq" id="WP_143811744.1">
    <property type="nucleotide sequence ID" value="NZ_NBTA01000021.1"/>
</dbReference>
<reference evidence="2 3" key="1">
    <citation type="submission" date="2019-08" db="EMBL/GenBank/DDBJ databases">
        <authorList>
            <person name="Peeters C."/>
        </authorList>
    </citation>
    <scope>NUCLEOTIDE SEQUENCE [LARGE SCALE GENOMIC DNA]</scope>
    <source>
        <strain evidence="2 3">LMG 18089</strain>
    </source>
</reference>
<proteinExistence type="predicted"/>
<evidence type="ECO:0008006" key="4">
    <source>
        <dbReference type="Google" id="ProtNLM"/>
    </source>
</evidence>
<dbReference type="EMBL" id="CABPSX010000001">
    <property type="protein sequence ID" value="VVG70064.1"/>
    <property type="molecule type" value="Genomic_DNA"/>
</dbReference>
<protein>
    <recommendedName>
        <fullName evidence="4">Transmembrane protein</fullName>
    </recommendedName>
</protein>
<name>A0A5E5P148_9BURK</name>
<accession>A0A5E5P148</accession>
<keyword evidence="1" id="KW-0812">Transmembrane</keyword>
<evidence type="ECO:0000313" key="2">
    <source>
        <dbReference type="EMBL" id="VVG70064.1"/>
    </source>
</evidence>
<dbReference type="AlphaFoldDB" id="A0A5E5P148"/>
<evidence type="ECO:0000313" key="3">
    <source>
        <dbReference type="Proteomes" id="UP000364291"/>
    </source>
</evidence>
<gene>
    <name evidence="2" type="ORF">PAP18089_01022</name>
</gene>
<organism evidence="2 3">
    <name type="scientific">Pandoraea apista</name>
    <dbReference type="NCBI Taxonomy" id="93218"/>
    <lineage>
        <taxon>Bacteria</taxon>
        <taxon>Pseudomonadati</taxon>
        <taxon>Pseudomonadota</taxon>
        <taxon>Betaproteobacteria</taxon>
        <taxon>Burkholderiales</taxon>
        <taxon>Burkholderiaceae</taxon>
        <taxon>Pandoraea</taxon>
    </lineage>
</organism>
<dbReference type="Proteomes" id="UP000364291">
    <property type="component" value="Unassembled WGS sequence"/>
</dbReference>
<keyword evidence="1" id="KW-0472">Membrane</keyword>
<feature type="transmembrane region" description="Helical" evidence="1">
    <location>
        <begin position="96"/>
        <end position="118"/>
    </location>
</feature>
<evidence type="ECO:0000256" key="1">
    <source>
        <dbReference type="SAM" id="Phobius"/>
    </source>
</evidence>
<sequence length="156" mass="16592">MRSGPLSGATVQVPSHRPAVEAAEDMQVDIDFPLTPDDVRLRSRRMSRLVDAGCGAGLIGLTSTVLGLAGLAGAAYICLEAHAQADTSVEAHNRRWLGYGFGGGMGFVSSVAVTFGLTQVCLALRKRREAAQEIGTLSVRARVETVTREDLRREPA</sequence>